<reference evidence="3 4" key="1">
    <citation type="journal article" date="2019" name="Sci. Rep.">
        <title>A high-quality genome of Eragrostis curvula grass provides insights into Poaceae evolution and supports new strategies to enhance forage quality.</title>
        <authorList>
            <person name="Carballo J."/>
            <person name="Santos B.A.C.M."/>
            <person name="Zappacosta D."/>
            <person name="Garbus I."/>
            <person name="Selva J.P."/>
            <person name="Gallo C.A."/>
            <person name="Diaz A."/>
            <person name="Albertini E."/>
            <person name="Caccamo M."/>
            <person name="Echenique V."/>
        </authorList>
    </citation>
    <scope>NUCLEOTIDE SEQUENCE [LARGE SCALE GENOMIC DNA]</scope>
    <source>
        <strain evidence="4">cv. Victoria</strain>
        <tissue evidence="3">Leaf</tissue>
    </source>
</reference>
<organism evidence="3 4">
    <name type="scientific">Eragrostis curvula</name>
    <name type="common">weeping love grass</name>
    <dbReference type="NCBI Taxonomy" id="38414"/>
    <lineage>
        <taxon>Eukaryota</taxon>
        <taxon>Viridiplantae</taxon>
        <taxon>Streptophyta</taxon>
        <taxon>Embryophyta</taxon>
        <taxon>Tracheophyta</taxon>
        <taxon>Spermatophyta</taxon>
        <taxon>Magnoliopsida</taxon>
        <taxon>Liliopsida</taxon>
        <taxon>Poales</taxon>
        <taxon>Poaceae</taxon>
        <taxon>PACMAD clade</taxon>
        <taxon>Chloridoideae</taxon>
        <taxon>Eragrostideae</taxon>
        <taxon>Eragrostidinae</taxon>
        <taxon>Eragrostis</taxon>
    </lineage>
</organism>
<protein>
    <recommendedName>
        <fullName evidence="2">DUF7597 domain-containing protein</fullName>
    </recommendedName>
</protein>
<evidence type="ECO:0000259" key="2">
    <source>
        <dbReference type="Pfam" id="PF24530"/>
    </source>
</evidence>
<dbReference type="PANTHER" id="PTHR33075:SF10">
    <property type="entry name" value="DUF4283 DOMAIN-CONTAINING PROTEIN"/>
    <property type="match status" value="1"/>
</dbReference>
<evidence type="ECO:0000256" key="1">
    <source>
        <dbReference type="SAM" id="MobiDB-lite"/>
    </source>
</evidence>
<evidence type="ECO:0000313" key="4">
    <source>
        <dbReference type="Proteomes" id="UP000324897"/>
    </source>
</evidence>
<feature type="domain" description="DUF7597" evidence="2">
    <location>
        <begin position="456"/>
        <end position="523"/>
    </location>
</feature>
<accession>A0A5J9SJX7</accession>
<comment type="caution">
    <text evidence="3">The sequence shown here is derived from an EMBL/GenBank/DDBJ whole genome shotgun (WGS) entry which is preliminary data.</text>
</comment>
<proteinExistence type="predicted"/>
<feature type="compositionally biased region" description="Basic and acidic residues" evidence="1">
    <location>
        <begin position="1050"/>
        <end position="1066"/>
    </location>
</feature>
<dbReference type="Pfam" id="PF24530">
    <property type="entry name" value="DUF7597"/>
    <property type="match status" value="1"/>
</dbReference>
<dbReference type="EMBL" id="RWGY01000733">
    <property type="protein sequence ID" value="TVT99299.1"/>
    <property type="molecule type" value="Genomic_DNA"/>
</dbReference>
<dbReference type="Proteomes" id="UP000324897">
    <property type="component" value="Unassembled WGS sequence"/>
</dbReference>
<name>A0A5J9SJX7_9POAL</name>
<feature type="compositionally biased region" description="Polar residues" evidence="1">
    <location>
        <begin position="401"/>
        <end position="419"/>
    </location>
</feature>
<feature type="region of interest" description="Disordered" evidence="1">
    <location>
        <begin position="366"/>
        <end position="423"/>
    </location>
</feature>
<keyword evidence="4" id="KW-1185">Reference proteome</keyword>
<dbReference type="InterPro" id="IPR056018">
    <property type="entry name" value="DUF7597"/>
</dbReference>
<dbReference type="OrthoDB" id="720461at2759"/>
<feature type="non-terminal residue" evidence="3">
    <location>
        <position position="1"/>
    </location>
</feature>
<dbReference type="AlphaFoldDB" id="A0A5J9SJX7"/>
<feature type="region of interest" description="Disordered" evidence="1">
    <location>
        <begin position="638"/>
        <end position="674"/>
    </location>
</feature>
<feature type="region of interest" description="Disordered" evidence="1">
    <location>
        <begin position="912"/>
        <end position="975"/>
    </location>
</feature>
<dbReference type="Gramene" id="TVT99299">
    <property type="protein sequence ID" value="TVT99299"/>
    <property type="gene ID" value="EJB05_55348"/>
</dbReference>
<evidence type="ECO:0000313" key="3">
    <source>
        <dbReference type="EMBL" id="TVT99299.1"/>
    </source>
</evidence>
<feature type="compositionally biased region" description="Polar residues" evidence="1">
    <location>
        <begin position="366"/>
        <end position="382"/>
    </location>
</feature>
<dbReference type="PANTHER" id="PTHR33075">
    <property type="entry name" value="OS02G0499800 PROTEIN"/>
    <property type="match status" value="1"/>
</dbReference>
<feature type="region of interest" description="Disordered" evidence="1">
    <location>
        <begin position="1044"/>
        <end position="1066"/>
    </location>
</feature>
<sequence>MGSSSNLQDGWDFSHGRDFERKIKNIFGTTVHHNPSSRSRPFFLLAVFRRFTFRLTEDSVSVALQSCLGGSAADLQVTALQDRHFRFAVSSKRVGFAVYDLKMFTGKAFDVYFFLWPDGGSNWIRDRRIWHRECEAEWTKVLSCRDKKALAKVQSRQVKRNKNQRSVRFAPNLIMDSPKVKSSPTECKIIKFGSLVTSLDSTLALRKDGNNGFRVGSFKSFDRHSNWFQNAKDSEVQNQISNFSFLDCGLTTSSSAAMSKTIQCSSNKGPKGFFRKSILKTSGTISQLRVNEGITGLLAESRELIPEKCLNLVCSRCLSPGHVGNECTNEVRCTTCYCYGHVSNFCLNKRIARKIFWKPKVIEESSSPAHDEAQQSMPTAQSDGPEGKQAEAEGSGVNARGNESATQPLLTVHSPTIKEQSVPPPILQQEERAKSPLNSDTSPALSADQQMANFPIDPAPYLPIGVGPQVGWLRPARGRLAIAGDARRRHEEYAIVSLIPPPGPEDRVQSLEAVVQHLENNMGTREFITAAVAPYGKVTLWNPTGNKSKVILRAKVIELSRIPRSLIVSEVANIGGQGRSWTVPVYILSSRFTDNMMGDEEPLPLDGNPHPVNGPIIPGNQTIPIDWLNELGNGLDFGHDGGDDDDGPGFGGVHGHHGGGHGGNNDDDDHGHGGNIMAMVAMVDMEMLPRQAASQGQNFDDASAANGFLRAGGANVVIRVPSAVETKGSFAANRYINHENENSNPTDVSPFHLMQGPWAPSVRASTNNGDWLLQLCPKILISRSANMPPEQQLLPRLSSKLPIRLQYPVDNTLAIIPYQPLIHIEVLKFLIHRDNGDTTQDIFSGTATSNNNAYTLTWEKELDELEMEAHDVTGFEADNNLMMMCADTQENNNVPESNLPAAPATKETISVTKAPQSKMAKRSNPPPQPPTTKGRKRKMQTPIVDSGLRRSTRLSKNKTDLVQLSDKPHQKEKAVPQSFCRMATLDQGRNLEEEMTSELVTNVDEIANFFIHNTIPIPVMQAWGSNLCGVSPSVLTAKLLQDEVPNEDEASSHEHLEGGNEHPFKI</sequence>
<gene>
    <name evidence="3" type="ORF">EJB05_55348</name>
</gene>